<accession>A0A8H7C9E1</accession>
<dbReference type="InterPro" id="IPR017141">
    <property type="entry name" value="Pept_M20_carboxypep"/>
</dbReference>
<reference evidence="10 11" key="1">
    <citation type="journal article" name="Sci. Rep.">
        <title>Telomere-to-telomere assembled and centromere annotated genomes of the two main subspecies of the button mushroom Agaricus bisporus reveal especially polymorphic chromosome ends.</title>
        <authorList>
            <person name="Sonnenberg A.S.M."/>
            <person name="Sedaghat-Telgerd N."/>
            <person name="Lavrijssen B."/>
            <person name="Ohm R.A."/>
            <person name="Hendrickx P.M."/>
            <person name="Scholtmeijer K."/>
            <person name="Baars J.J.P."/>
            <person name="van Peer A."/>
        </authorList>
    </citation>
    <scope>NUCLEOTIDE SEQUENCE [LARGE SCALE GENOMIC DNA]</scope>
    <source>
        <strain evidence="10 11">H119_p4</strain>
    </source>
</reference>
<evidence type="ECO:0000256" key="4">
    <source>
        <dbReference type="ARBA" id="ARBA00022801"/>
    </source>
</evidence>
<sequence>MATANHPGQESDENRSADPSLNCRSLSEYREVCRPGLADNAAEIKAMGKKLDSLPVYTGLETCPEPSRLESRFKFLLRLLILALVAGAIGMVAFRGGVSYGRKDLSNAETLDGACIQEGVLLPQKHSQLWANLTAIYGSHDYQSKAVTWLSEAIQVHASRTITNDVMGPVGEDPRWEEFTRFHEYLEKAFPLVYSNLQVTKVNTYGIIYEWKGVSSGLKPILLAAHQDVVPVDESTIHQWHYPPFDGYFDGEKIWGRGASDDKSGLIGVLIALETLISQAYQPARGIVLASGFDEEVGGLRGAATLAPVLQELYGEDGFAFVIDEGTGFGTKFGTNFAMVGTAEKGATNVEVKVASAGGHSSLPPDHTSIGMLSAMLTHLESNPSELKFSRDHPFYGTLQCFATHAENMPADYRKLIIASATSDGAMRKLIESISQDHLLRNFIEQAAAIVNHRISVTSNLKETKGRYVWLLKDFASQFDLSFTAFGEVIAEGSKGSLTVGLPFHQGLEPAPITPSDKAPYRLLSGTIKATFNSHRGLVGANNIAVVPGTMPGNTDTRSYWKLASSIFRYNHQNFGDVLDSVPKGMHTVNEYTEADSFMEMIEFFTMLILNADESTHL</sequence>
<feature type="binding site" evidence="7">
    <location>
        <position position="296"/>
    </location>
    <ligand>
        <name>Zn(2+)</name>
        <dbReference type="ChEBI" id="CHEBI:29105"/>
        <label>1</label>
    </ligand>
</feature>
<dbReference type="Gene3D" id="1.10.150.900">
    <property type="match status" value="1"/>
</dbReference>
<keyword evidence="3 7" id="KW-0479">Metal-binding</keyword>
<evidence type="ECO:0000256" key="1">
    <source>
        <dbReference type="ARBA" id="ARBA00006247"/>
    </source>
</evidence>
<dbReference type="GO" id="GO:0046872">
    <property type="term" value="F:metal ion binding"/>
    <property type="evidence" value="ECO:0007669"/>
    <property type="project" value="UniProtKB-KW"/>
</dbReference>
<evidence type="ECO:0000313" key="11">
    <source>
        <dbReference type="Proteomes" id="UP000629468"/>
    </source>
</evidence>
<evidence type="ECO:0000256" key="6">
    <source>
        <dbReference type="PIRSR" id="PIRSR037217-1"/>
    </source>
</evidence>
<dbReference type="PANTHER" id="PTHR45962">
    <property type="entry name" value="N-FATTY-ACYL-AMINO ACID SYNTHASE/HYDROLASE PM20D1"/>
    <property type="match status" value="1"/>
</dbReference>
<keyword evidence="2" id="KW-0645">Protease</keyword>
<dbReference type="InterPro" id="IPR047177">
    <property type="entry name" value="Pept_M20A"/>
</dbReference>
<keyword evidence="5 7" id="KW-0862">Zinc</keyword>
<evidence type="ECO:0008006" key="12">
    <source>
        <dbReference type="Google" id="ProtNLM"/>
    </source>
</evidence>
<evidence type="ECO:0000256" key="5">
    <source>
        <dbReference type="ARBA" id="ARBA00022833"/>
    </source>
</evidence>
<feature type="binding site" evidence="7">
    <location>
        <position position="324"/>
    </location>
    <ligand>
        <name>Zn(2+)</name>
        <dbReference type="ChEBI" id="CHEBI:29105"/>
        <label>2</label>
    </ligand>
</feature>
<evidence type="ECO:0000313" key="10">
    <source>
        <dbReference type="EMBL" id="KAF7770516.1"/>
    </source>
</evidence>
<dbReference type="GO" id="GO:0004181">
    <property type="term" value="F:metallocarboxypeptidase activity"/>
    <property type="evidence" value="ECO:0007669"/>
    <property type="project" value="InterPro"/>
</dbReference>
<comment type="similarity">
    <text evidence="1">Belongs to the peptidase M20A family.</text>
</comment>
<proteinExistence type="inferred from homology"/>
<feature type="active site" description="Proton acceptor" evidence="6">
    <location>
        <position position="295"/>
    </location>
</feature>
<dbReference type="AlphaFoldDB" id="A0A8H7C9E1"/>
<dbReference type="Pfam" id="PF01546">
    <property type="entry name" value="Peptidase_M20"/>
    <property type="match status" value="1"/>
</dbReference>
<evidence type="ECO:0000256" key="7">
    <source>
        <dbReference type="PIRSR" id="PIRSR037217-2"/>
    </source>
</evidence>
<dbReference type="SUPFAM" id="SSF53187">
    <property type="entry name" value="Zn-dependent exopeptidases"/>
    <property type="match status" value="1"/>
</dbReference>
<feature type="binding site" evidence="7">
    <location>
        <position position="261"/>
    </location>
    <ligand>
        <name>Zn(2+)</name>
        <dbReference type="ChEBI" id="CHEBI:29105"/>
        <label>2</label>
    </ligand>
</feature>
<evidence type="ECO:0000256" key="8">
    <source>
        <dbReference type="SAM" id="MobiDB-lite"/>
    </source>
</evidence>
<dbReference type="EMBL" id="JABXXO010000009">
    <property type="protein sequence ID" value="KAF7770516.1"/>
    <property type="molecule type" value="Genomic_DNA"/>
</dbReference>
<feature type="binding site" evidence="7">
    <location>
        <position position="226"/>
    </location>
    <ligand>
        <name>Zn(2+)</name>
        <dbReference type="ChEBI" id="CHEBI:29105"/>
        <label>2</label>
    </ligand>
</feature>
<keyword evidence="9" id="KW-1133">Transmembrane helix</keyword>
<organism evidence="10 11">
    <name type="scientific">Agaricus bisporus var. burnettii</name>
    <dbReference type="NCBI Taxonomy" id="192524"/>
    <lineage>
        <taxon>Eukaryota</taxon>
        <taxon>Fungi</taxon>
        <taxon>Dikarya</taxon>
        <taxon>Basidiomycota</taxon>
        <taxon>Agaricomycotina</taxon>
        <taxon>Agaricomycetes</taxon>
        <taxon>Agaricomycetidae</taxon>
        <taxon>Agaricales</taxon>
        <taxon>Agaricineae</taxon>
        <taxon>Agaricaceae</taxon>
        <taxon>Agaricus</taxon>
    </lineage>
</organism>
<name>A0A8H7C9E1_AGABI</name>
<dbReference type="PIRSF" id="PIRSF037217">
    <property type="entry name" value="Carboxypeptidase_S"/>
    <property type="match status" value="1"/>
</dbReference>
<feature type="binding site" evidence="7">
    <location>
        <position position="587"/>
    </location>
    <ligand>
        <name>Zn(2+)</name>
        <dbReference type="ChEBI" id="CHEBI:29105"/>
        <label>1</label>
    </ligand>
</feature>
<dbReference type="GO" id="GO:0051603">
    <property type="term" value="P:proteolysis involved in protein catabolic process"/>
    <property type="evidence" value="ECO:0007669"/>
    <property type="project" value="TreeGrafter"/>
</dbReference>
<feature type="binding site" evidence="7">
    <location>
        <position position="261"/>
    </location>
    <ligand>
        <name>Zn(2+)</name>
        <dbReference type="ChEBI" id="CHEBI:29105"/>
        <label>1</label>
    </ligand>
</feature>
<dbReference type="Gene3D" id="3.40.630.10">
    <property type="entry name" value="Zn peptidases"/>
    <property type="match status" value="1"/>
</dbReference>
<dbReference type="Proteomes" id="UP000629468">
    <property type="component" value="Unassembled WGS sequence"/>
</dbReference>
<feature type="region of interest" description="Disordered" evidence="8">
    <location>
        <begin position="1"/>
        <end position="21"/>
    </location>
</feature>
<dbReference type="PROSITE" id="PS00758">
    <property type="entry name" value="ARGE_DAPE_CPG2_1"/>
    <property type="match status" value="1"/>
</dbReference>
<keyword evidence="4" id="KW-0378">Hydrolase</keyword>
<dbReference type="GO" id="GO:0000328">
    <property type="term" value="C:fungal-type vacuole lumen"/>
    <property type="evidence" value="ECO:0007669"/>
    <property type="project" value="TreeGrafter"/>
</dbReference>
<dbReference type="InterPro" id="IPR002933">
    <property type="entry name" value="Peptidase_M20"/>
</dbReference>
<gene>
    <name evidence="10" type="ORF">Agabi119p4_6490</name>
</gene>
<dbReference type="PANTHER" id="PTHR45962:SF1">
    <property type="entry name" value="N-FATTY-ACYL-AMINO ACID SYNTHASE_HYDROLASE PM20D1"/>
    <property type="match status" value="1"/>
</dbReference>
<evidence type="ECO:0000256" key="2">
    <source>
        <dbReference type="ARBA" id="ARBA00022670"/>
    </source>
</evidence>
<comment type="caution">
    <text evidence="10">The sequence shown here is derived from an EMBL/GenBank/DDBJ whole genome shotgun (WGS) entry which is preliminary data.</text>
</comment>
<protein>
    <recommendedName>
        <fullName evidence="12">Peptidase M20 dimerisation domain-containing protein</fullName>
    </recommendedName>
</protein>
<feature type="transmembrane region" description="Helical" evidence="9">
    <location>
        <begin position="75"/>
        <end position="94"/>
    </location>
</feature>
<dbReference type="InterPro" id="IPR001261">
    <property type="entry name" value="ArgE/DapE_CS"/>
</dbReference>
<keyword evidence="9" id="KW-0812">Transmembrane</keyword>
<evidence type="ECO:0000256" key="9">
    <source>
        <dbReference type="SAM" id="Phobius"/>
    </source>
</evidence>
<dbReference type="CDD" id="cd05674">
    <property type="entry name" value="M20_yscS"/>
    <property type="match status" value="1"/>
</dbReference>
<feature type="active site" evidence="6">
    <location>
        <position position="228"/>
    </location>
</feature>
<keyword evidence="9" id="KW-0472">Membrane</keyword>
<evidence type="ECO:0000256" key="3">
    <source>
        <dbReference type="ARBA" id="ARBA00022723"/>
    </source>
</evidence>